<comment type="caution">
    <text evidence="1">The sequence shown here is derived from an EMBL/GenBank/DDBJ whole genome shotgun (WGS) entry which is preliminary data.</text>
</comment>
<name>A0ABU4PQH6_9SPHN</name>
<dbReference type="EMBL" id="JAWXXV010000002">
    <property type="protein sequence ID" value="MDX5986401.1"/>
    <property type="molecule type" value="Genomic_DNA"/>
</dbReference>
<sequence length="123" mass="13087">MQITLAQYAETPAFEQQEADDFRDLAITVAEHAIGGASTMAAATSLTVALGQSKGLPALAQTDTLQKALDGLLVALVDDGDKAASATIRDKVLEQAIHRADVDRRWFSLMGFDAEILEIIQSG</sequence>
<dbReference type="Proteomes" id="UP001279660">
    <property type="component" value="Unassembled WGS sequence"/>
</dbReference>
<protein>
    <submittedName>
        <fullName evidence="1">Uncharacterized protein</fullName>
    </submittedName>
</protein>
<evidence type="ECO:0000313" key="2">
    <source>
        <dbReference type="Proteomes" id="UP001279660"/>
    </source>
</evidence>
<keyword evidence="2" id="KW-1185">Reference proteome</keyword>
<reference evidence="1 2" key="1">
    <citation type="submission" date="2023-11" db="EMBL/GenBank/DDBJ databases">
        <title>MicrobeMod: A computational toolkit for identifying prokaryotic methylation and restriction-modification with nanopore sequencing.</title>
        <authorList>
            <person name="Crits-Christoph A."/>
            <person name="Kang S.C."/>
            <person name="Lee H."/>
            <person name="Ostrov N."/>
        </authorList>
    </citation>
    <scope>NUCLEOTIDE SEQUENCE [LARGE SCALE GENOMIC DNA]</scope>
    <source>
        <strain evidence="1 2">ATCC 14820</strain>
    </source>
</reference>
<organism evidence="1 2">
    <name type="scientific">Sphingomonas echinoides</name>
    <dbReference type="NCBI Taxonomy" id="59803"/>
    <lineage>
        <taxon>Bacteria</taxon>
        <taxon>Pseudomonadati</taxon>
        <taxon>Pseudomonadota</taxon>
        <taxon>Alphaproteobacteria</taxon>
        <taxon>Sphingomonadales</taxon>
        <taxon>Sphingomonadaceae</taxon>
        <taxon>Sphingomonas</taxon>
    </lineage>
</organism>
<evidence type="ECO:0000313" key="1">
    <source>
        <dbReference type="EMBL" id="MDX5986401.1"/>
    </source>
</evidence>
<gene>
    <name evidence="1" type="ORF">SIL82_19255</name>
</gene>
<proteinExistence type="predicted"/>
<accession>A0ABU4PQH6</accession>
<dbReference type="RefSeq" id="WP_010408997.1">
    <property type="nucleotide sequence ID" value="NZ_JAWXXV010000002.1"/>
</dbReference>